<keyword evidence="4 8" id="KW-0560">Oxidoreductase</keyword>
<dbReference type="PRINTS" id="PR00385">
    <property type="entry name" value="P450"/>
</dbReference>
<evidence type="ECO:0000313" key="11">
    <source>
        <dbReference type="Proteomes" id="UP000799291"/>
    </source>
</evidence>
<evidence type="ECO:0000256" key="2">
    <source>
        <dbReference type="ARBA" id="ARBA00010617"/>
    </source>
</evidence>
<keyword evidence="11" id="KW-1185">Reference proteome</keyword>
<evidence type="ECO:0000256" key="1">
    <source>
        <dbReference type="ARBA" id="ARBA00001971"/>
    </source>
</evidence>
<protein>
    <submittedName>
        <fullName evidence="10">Cytochrome P450 CYP682H1</fullName>
    </submittedName>
</protein>
<dbReference type="InterPro" id="IPR017972">
    <property type="entry name" value="Cyt_P450_CS"/>
</dbReference>
<dbReference type="SUPFAM" id="SSF48264">
    <property type="entry name" value="Cytochrome P450"/>
    <property type="match status" value="1"/>
</dbReference>
<dbReference type="InterPro" id="IPR050121">
    <property type="entry name" value="Cytochrome_P450_monoxygenase"/>
</dbReference>
<keyword evidence="7 8" id="KW-0349">Heme</keyword>
<gene>
    <name evidence="10" type="ORF">K458DRAFT_457212</name>
</gene>
<proteinExistence type="inferred from homology"/>
<evidence type="ECO:0000256" key="4">
    <source>
        <dbReference type="ARBA" id="ARBA00023002"/>
    </source>
</evidence>
<feature type="transmembrane region" description="Helical" evidence="9">
    <location>
        <begin position="31"/>
        <end position="54"/>
    </location>
</feature>
<dbReference type="AlphaFoldDB" id="A0A6G1ITI7"/>
<dbReference type="InterPro" id="IPR036396">
    <property type="entry name" value="Cyt_P450_sf"/>
</dbReference>
<keyword evidence="3 7" id="KW-0479">Metal-binding</keyword>
<dbReference type="PRINTS" id="PR00463">
    <property type="entry name" value="EP450I"/>
</dbReference>
<sequence>MSFNVIDDNNSSHSIQKIRNGLKHLVHHEGYWSYDIFVALSTVVFAYWITLISYRSLFSPLSKIPGPWLAGVTYYYEAFYEVWLGGQYFKRVTQLHRKYGDREGPIVRITPDEVHWNDPSFIDEIYPGPSRKTNKPLWFAERTGTPSSIASIPDHSLHRRRRNALNAYFSIASVRRLEPIMKTFMNKMIKRMEQSGKDEEVVQIHRLFRACASDIITMYAFGECLDYTDKPDYGSSYFQATDWFFRLTHVFGQMPGLVNRVQRMPAWLIRVLAPFLSPLRYRQDWWISRVREIRNSPDPERVKTTIFEGIFNSSLPSEEKTDTRMASEAQLIVFAGEGTTAHSLTCCLYHLLANPNEVRKLKVELNTAIPRVEDLSVAHIDNLPYLGAIIQEAVRLHPGVMARQVRVSPDVPVVYDDPRSQKRYVVPPGTVTSMSPLDTHMHPGAFGDDAYEFRPQRWIEDPKLKGSFMGFSRGARNCIGMTLARREMAMTLASIFLRYDVYQGQKGATLELYDTERTRDIDADSDYIIPVPKMGSMGLRVKIRS</sequence>
<accession>A0A6G1ITI7</accession>
<dbReference type="PANTHER" id="PTHR24305">
    <property type="entry name" value="CYTOCHROME P450"/>
    <property type="match status" value="1"/>
</dbReference>
<keyword evidence="6 8" id="KW-0503">Monooxygenase</keyword>
<keyword evidence="9" id="KW-1133">Transmembrane helix</keyword>
<dbReference type="Gene3D" id="1.10.630.10">
    <property type="entry name" value="Cytochrome P450"/>
    <property type="match status" value="1"/>
</dbReference>
<comment type="cofactor">
    <cofactor evidence="1 7">
        <name>heme</name>
        <dbReference type="ChEBI" id="CHEBI:30413"/>
    </cofactor>
</comment>
<organism evidence="10 11">
    <name type="scientific">Lentithecium fluviatile CBS 122367</name>
    <dbReference type="NCBI Taxonomy" id="1168545"/>
    <lineage>
        <taxon>Eukaryota</taxon>
        <taxon>Fungi</taxon>
        <taxon>Dikarya</taxon>
        <taxon>Ascomycota</taxon>
        <taxon>Pezizomycotina</taxon>
        <taxon>Dothideomycetes</taxon>
        <taxon>Pleosporomycetidae</taxon>
        <taxon>Pleosporales</taxon>
        <taxon>Massarineae</taxon>
        <taxon>Lentitheciaceae</taxon>
        <taxon>Lentithecium</taxon>
    </lineage>
</organism>
<dbReference type="InterPro" id="IPR002401">
    <property type="entry name" value="Cyt_P450_E_grp-I"/>
</dbReference>
<dbReference type="Proteomes" id="UP000799291">
    <property type="component" value="Unassembled WGS sequence"/>
</dbReference>
<evidence type="ECO:0000313" key="10">
    <source>
        <dbReference type="EMBL" id="KAF2681567.1"/>
    </source>
</evidence>
<reference evidence="10" key="1">
    <citation type="journal article" date="2020" name="Stud. Mycol.">
        <title>101 Dothideomycetes genomes: a test case for predicting lifestyles and emergence of pathogens.</title>
        <authorList>
            <person name="Haridas S."/>
            <person name="Albert R."/>
            <person name="Binder M."/>
            <person name="Bloem J."/>
            <person name="Labutti K."/>
            <person name="Salamov A."/>
            <person name="Andreopoulos B."/>
            <person name="Baker S."/>
            <person name="Barry K."/>
            <person name="Bills G."/>
            <person name="Bluhm B."/>
            <person name="Cannon C."/>
            <person name="Castanera R."/>
            <person name="Culley D."/>
            <person name="Daum C."/>
            <person name="Ezra D."/>
            <person name="Gonzalez J."/>
            <person name="Henrissat B."/>
            <person name="Kuo A."/>
            <person name="Liang C."/>
            <person name="Lipzen A."/>
            <person name="Lutzoni F."/>
            <person name="Magnuson J."/>
            <person name="Mondo S."/>
            <person name="Nolan M."/>
            <person name="Ohm R."/>
            <person name="Pangilinan J."/>
            <person name="Park H.-J."/>
            <person name="Ramirez L."/>
            <person name="Alfaro M."/>
            <person name="Sun H."/>
            <person name="Tritt A."/>
            <person name="Yoshinaga Y."/>
            <person name="Zwiers L.-H."/>
            <person name="Turgeon B."/>
            <person name="Goodwin S."/>
            <person name="Spatafora J."/>
            <person name="Crous P."/>
            <person name="Grigoriev I."/>
        </authorList>
    </citation>
    <scope>NUCLEOTIDE SEQUENCE</scope>
    <source>
        <strain evidence="10">CBS 122367</strain>
    </source>
</reference>
<evidence type="ECO:0000256" key="6">
    <source>
        <dbReference type="ARBA" id="ARBA00023033"/>
    </source>
</evidence>
<dbReference type="CDD" id="cd11062">
    <property type="entry name" value="CYP58-like"/>
    <property type="match status" value="1"/>
</dbReference>
<feature type="binding site" description="axial binding residue" evidence="7">
    <location>
        <position position="478"/>
    </location>
    <ligand>
        <name>heme</name>
        <dbReference type="ChEBI" id="CHEBI:30413"/>
    </ligand>
    <ligandPart>
        <name>Fe</name>
        <dbReference type="ChEBI" id="CHEBI:18248"/>
    </ligandPart>
</feature>
<evidence type="ECO:0000256" key="5">
    <source>
        <dbReference type="ARBA" id="ARBA00023004"/>
    </source>
</evidence>
<keyword evidence="9" id="KW-0472">Membrane</keyword>
<dbReference type="PANTHER" id="PTHR24305:SF157">
    <property type="entry name" value="N-ACETYLTRYPTOPHAN 6-HYDROXYLASE IVOC-RELATED"/>
    <property type="match status" value="1"/>
</dbReference>
<dbReference type="EMBL" id="MU005591">
    <property type="protein sequence ID" value="KAF2681567.1"/>
    <property type="molecule type" value="Genomic_DNA"/>
</dbReference>
<evidence type="ECO:0000256" key="8">
    <source>
        <dbReference type="RuleBase" id="RU000461"/>
    </source>
</evidence>
<evidence type="ECO:0000256" key="9">
    <source>
        <dbReference type="SAM" id="Phobius"/>
    </source>
</evidence>
<evidence type="ECO:0000256" key="7">
    <source>
        <dbReference type="PIRSR" id="PIRSR602401-1"/>
    </source>
</evidence>
<comment type="similarity">
    <text evidence="2 8">Belongs to the cytochrome P450 family.</text>
</comment>
<dbReference type="Pfam" id="PF00067">
    <property type="entry name" value="p450"/>
    <property type="match status" value="1"/>
</dbReference>
<dbReference type="OrthoDB" id="3945418at2759"/>
<keyword evidence="9" id="KW-0812">Transmembrane</keyword>
<evidence type="ECO:0000256" key="3">
    <source>
        <dbReference type="ARBA" id="ARBA00022723"/>
    </source>
</evidence>
<dbReference type="InterPro" id="IPR001128">
    <property type="entry name" value="Cyt_P450"/>
</dbReference>
<dbReference type="GO" id="GO:0004497">
    <property type="term" value="F:monooxygenase activity"/>
    <property type="evidence" value="ECO:0007669"/>
    <property type="project" value="UniProtKB-KW"/>
</dbReference>
<keyword evidence="5 7" id="KW-0408">Iron</keyword>
<dbReference type="GO" id="GO:0016705">
    <property type="term" value="F:oxidoreductase activity, acting on paired donors, with incorporation or reduction of molecular oxygen"/>
    <property type="evidence" value="ECO:0007669"/>
    <property type="project" value="InterPro"/>
</dbReference>
<name>A0A6G1ITI7_9PLEO</name>
<dbReference type="GO" id="GO:0005506">
    <property type="term" value="F:iron ion binding"/>
    <property type="evidence" value="ECO:0007669"/>
    <property type="project" value="InterPro"/>
</dbReference>
<dbReference type="GO" id="GO:0020037">
    <property type="term" value="F:heme binding"/>
    <property type="evidence" value="ECO:0007669"/>
    <property type="project" value="InterPro"/>
</dbReference>
<dbReference type="PROSITE" id="PS00086">
    <property type="entry name" value="CYTOCHROME_P450"/>
    <property type="match status" value="1"/>
</dbReference>